<organism evidence="6 7">
    <name type="scientific">Heliocybe sulcata</name>
    <dbReference type="NCBI Taxonomy" id="5364"/>
    <lineage>
        <taxon>Eukaryota</taxon>
        <taxon>Fungi</taxon>
        <taxon>Dikarya</taxon>
        <taxon>Basidiomycota</taxon>
        <taxon>Agaricomycotina</taxon>
        <taxon>Agaricomycetes</taxon>
        <taxon>Gloeophyllales</taxon>
        <taxon>Gloeophyllaceae</taxon>
        <taxon>Heliocybe</taxon>
    </lineage>
</organism>
<proteinExistence type="predicted"/>
<dbReference type="PROSITE" id="PS51257">
    <property type="entry name" value="PROKAR_LIPOPROTEIN"/>
    <property type="match status" value="1"/>
</dbReference>
<dbReference type="InterPro" id="IPR015915">
    <property type="entry name" value="Kelch-typ_b-propeller"/>
</dbReference>
<feature type="transmembrane region" description="Helical" evidence="4">
    <location>
        <begin position="788"/>
        <end position="808"/>
    </location>
</feature>
<feature type="region of interest" description="Disordered" evidence="3">
    <location>
        <begin position="603"/>
        <end position="711"/>
    </location>
</feature>
<feature type="compositionally biased region" description="Basic and acidic residues" evidence="3">
    <location>
        <begin position="921"/>
        <end position="932"/>
    </location>
</feature>
<dbReference type="EMBL" id="ML213504">
    <property type="protein sequence ID" value="TFK55691.1"/>
    <property type="molecule type" value="Genomic_DNA"/>
</dbReference>
<evidence type="ECO:0000313" key="7">
    <source>
        <dbReference type="Proteomes" id="UP000305948"/>
    </source>
</evidence>
<feature type="region of interest" description="Disordered" evidence="3">
    <location>
        <begin position="459"/>
        <end position="488"/>
    </location>
</feature>
<dbReference type="AlphaFoldDB" id="A0A5C3NPT0"/>
<dbReference type="PANTHER" id="PTHR46228:SF2">
    <property type="entry name" value="KELCH REPEAT PROTEIN (AFU_ORTHOLOGUE AFUA_4G14350)"/>
    <property type="match status" value="1"/>
</dbReference>
<evidence type="ECO:0000256" key="4">
    <source>
        <dbReference type="SAM" id="Phobius"/>
    </source>
</evidence>
<gene>
    <name evidence="6" type="ORF">OE88DRAFT_1652115</name>
</gene>
<feature type="transmembrane region" description="Helical" evidence="4">
    <location>
        <begin position="522"/>
        <end position="548"/>
    </location>
</feature>
<evidence type="ECO:0000256" key="5">
    <source>
        <dbReference type="SAM" id="SignalP"/>
    </source>
</evidence>
<dbReference type="PANTHER" id="PTHR46228">
    <property type="entry name" value="KELCH DOMAIN-CONTAINING PROTEIN"/>
    <property type="match status" value="1"/>
</dbReference>
<evidence type="ECO:0000256" key="2">
    <source>
        <dbReference type="ARBA" id="ARBA00022737"/>
    </source>
</evidence>
<keyword evidence="2" id="KW-0677">Repeat</keyword>
<feature type="chain" id="PRO_5022679152" description="Galactose oxidase" evidence="5">
    <location>
        <begin position="27"/>
        <end position="951"/>
    </location>
</feature>
<feature type="region of interest" description="Disordered" evidence="3">
    <location>
        <begin position="896"/>
        <end position="932"/>
    </location>
</feature>
<feature type="compositionally biased region" description="Basic and acidic residues" evidence="3">
    <location>
        <begin position="613"/>
        <end position="629"/>
    </location>
</feature>
<protein>
    <recommendedName>
        <fullName evidence="8">Galactose oxidase</fullName>
    </recommendedName>
</protein>
<keyword evidence="1" id="KW-0880">Kelch repeat</keyword>
<feature type="transmembrane region" description="Helical" evidence="4">
    <location>
        <begin position="814"/>
        <end position="837"/>
    </location>
</feature>
<evidence type="ECO:0008006" key="8">
    <source>
        <dbReference type="Google" id="ProtNLM"/>
    </source>
</evidence>
<dbReference type="OrthoDB" id="10250130at2759"/>
<feature type="signal peptide" evidence="5">
    <location>
        <begin position="1"/>
        <end position="26"/>
    </location>
</feature>
<sequence length="951" mass="101296">MALKSWKCRLTLALFFALSCPRASWSQSISTNLPIPPLQWINLTPHLSGSIPPPLMYSSIGYDEVSRSLLIFGGEAQGGYPVQQTYLLNLDTLIWSQPEAPQNLKTQPAARSAAIGGPDAGASYRRGHIVIGGKDANGKGLSDIWEYDYDYHFWAQVTVSPGGPSARGGASGGIDFQVQPVSSPTLPAPNTTFYLLGGSDGDTLYPLSDAWRLNVTGTLAPNDQSVVASWERLTVDDSLTPKIYQGGVVVGDRIVAVSGCNTTSATDDSCAQQDSYVIAAATGNVVAPNPCPPPRVGPAVAANTNGDSSSFNGQVFVMLGTFDDSLWNDDGGLQKGEVDVLDINGGTWARILPSGDPASNSSYPSPREGAAALSYNSGLVGSNRASVSDTIVFGGRGVSGNYTNELWLLRAYNGSVTGSNQQWSGYGSGTLQSGVDSDGEGVQVTYMTRCAVALQATASSYPTPSSGPSRPSTSSGTTPSATYDTSSSHKLLPPLSLGFLMIAVLAYRLSSPALNTQANERHVALFYGATVLAVVSYGVGIAGLVVAFTSQNVLGSLMKRSNSSTTLVTTHSRAGIALFICLYAVVPLLMAVYAGSRYLRRSTAAVPPQDETDTAKLGRARSDSRDTAEKLNSPGGATTPTAVGSDGTIGGHRRRLHSWGGQGLFPAWRGRRSSESRAETVTSSGPQPAFEVVNRPNRPRHSSGNSLMPFSHDPHYQRVPAPPRSLSDLSWLDRRRSVNAVGELDYVLGQMGASTPATVEGLSTRGLVNASNANQPPEPKFPSPFEMLLRLLFHSSLLALVVLTLVALWNHAPISGFAVFVTWTAVFYASMAVLSWVGRPRSSTLTVILSRLRGDMTAPPTPSRPPSSLALDQYPFPTNVRGPYIHQPQVWSAPDDFGSMSHAGPRSTEDGYDDDDEDEDTQQRRIEDEMARREVSIVTVPKRRLWITNPS</sequence>
<feature type="transmembrane region" description="Helical" evidence="4">
    <location>
        <begin position="574"/>
        <end position="594"/>
    </location>
</feature>
<keyword evidence="4" id="KW-1133">Transmembrane helix</keyword>
<feature type="transmembrane region" description="Helical" evidence="4">
    <location>
        <begin position="491"/>
        <end position="510"/>
    </location>
</feature>
<name>A0A5C3NPT0_9AGAM</name>
<keyword evidence="5" id="KW-0732">Signal</keyword>
<keyword evidence="7" id="KW-1185">Reference proteome</keyword>
<dbReference type="SUPFAM" id="SSF117281">
    <property type="entry name" value="Kelch motif"/>
    <property type="match status" value="1"/>
</dbReference>
<accession>A0A5C3NPT0</accession>
<evidence type="ECO:0000256" key="1">
    <source>
        <dbReference type="ARBA" id="ARBA00022441"/>
    </source>
</evidence>
<dbReference type="STRING" id="5364.A0A5C3NPT0"/>
<reference evidence="6 7" key="1">
    <citation type="journal article" date="2019" name="Nat. Ecol. Evol.">
        <title>Megaphylogeny resolves global patterns of mushroom evolution.</title>
        <authorList>
            <person name="Varga T."/>
            <person name="Krizsan K."/>
            <person name="Foldi C."/>
            <person name="Dima B."/>
            <person name="Sanchez-Garcia M."/>
            <person name="Sanchez-Ramirez S."/>
            <person name="Szollosi G.J."/>
            <person name="Szarkandi J.G."/>
            <person name="Papp V."/>
            <person name="Albert L."/>
            <person name="Andreopoulos W."/>
            <person name="Angelini C."/>
            <person name="Antonin V."/>
            <person name="Barry K.W."/>
            <person name="Bougher N.L."/>
            <person name="Buchanan P."/>
            <person name="Buyck B."/>
            <person name="Bense V."/>
            <person name="Catcheside P."/>
            <person name="Chovatia M."/>
            <person name="Cooper J."/>
            <person name="Damon W."/>
            <person name="Desjardin D."/>
            <person name="Finy P."/>
            <person name="Geml J."/>
            <person name="Haridas S."/>
            <person name="Hughes K."/>
            <person name="Justo A."/>
            <person name="Karasinski D."/>
            <person name="Kautmanova I."/>
            <person name="Kiss B."/>
            <person name="Kocsube S."/>
            <person name="Kotiranta H."/>
            <person name="LaButti K.M."/>
            <person name="Lechner B.E."/>
            <person name="Liimatainen K."/>
            <person name="Lipzen A."/>
            <person name="Lukacs Z."/>
            <person name="Mihaltcheva S."/>
            <person name="Morgado L.N."/>
            <person name="Niskanen T."/>
            <person name="Noordeloos M.E."/>
            <person name="Ohm R.A."/>
            <person name="Ortiz-Santana B."/>
            <person name="Ovrebo C."/>
            <person name="Racz N."/>
            <person name="Riley R."/>
            <person name="Savchenko A."/>
            <person name="Shiryaev A."/>
            <person name="Soop K."/>
            <person name="Spirin V."/>
            <person name="Szebenyi C."/>
            <person name="Tomsovsky M."/>
            <person name="Tulloss R.E."/>
            <person name="Uehling J."/>
            <person name="Grigoriev I.V."/>
            <person name="Vagvolgyi C."/>
            <person name="Papp T."/>
            <person name="Martin F.M."/>
            <person name="Miettinen O."/>
            <person name="Hibbett D.S."/>
            <person name="Nagy L.G."/>
        </authorList>
    </citation>
    <scope>NUCLEOTIDE SEQUENCE [LARGE SCALE GENOMIC DNA]</scope>
    <source>
        <strain evidence="6 7">OMC1185</strain>
    </source>
</reference>
<dbReference type="Proteomes" id="UP000305948">
    <property type="component" value="Unassembled WGS sequence"/>
</dbReference>
<dbReference type="Pfam" id="PF24681">
    <property type="entry name" value="Kelch_KLHDC2_KLHL20_DRC7"/>
    <property type="match status" value="1"/>
</dbReference>
<feature type="compositionally biased region" description="Acidic residues" evidence="3">
    <location>
        <begin position="910"/>
        <end position="920"/>
    </location>
</feature>
<evidence type="ECO:0000256" key="3">
    <source>
        <dbReference type="SAM" id="MobiDB-lite"/>
    </source>
</evidence>
<keyword evidence="4" id="KW-0472">Membrane</keyword>
<dbReference type="Gene3D" id="2.120.10.80">
    <property type="entry name" value="Kelch-type beta propeller"/>
    <property type="match status" value="2"/>
</dbReference>
<evidence type="ECO:0000313" key="6">
    <source>
        <dbReference type="EMBL" id="TFK55691.1"/>
    </source>
</evidence>
<keyword evidence="4" id="KW-0812">Transmembrane</keyword>